<comment type="caution">
    <text evidence="7">The sequence shown here is derived from an EMBL/GenBank/DDBJ whole genome shotgun (WGS) entry which is preliminary data.</text>
</comment>
<feature type="domain" description="D-isomer specific 2-hydroxyacid dehydrogenase catalytic" evidence="5">
    <location>
        <begin position="20"/>
        <end position="322"/>
    </location>
</feature>
<dbReference type="EMBL" id="NFIE01000011">
    <property type="protein sequence ID" value="OUN88570.1"/>
    <property type="molecule type" value="Genomic_DNA"/>
</dbReference>
<keyword evidence="2 4" id="KW-0560">Oxidoreductase</keyword>
<dbReference type="Proteomes" id="UP000195781">
    <property type="component" value="Unassembled WGS sequence"/>
</dbReference>
<dbReference type="PROSITE" id="PS00065">
    <property type="entry name" value="D_2_HYDROXYACID_DH_1"/>
    <property type="match status" value="1"/>
</dbReference>
<dbReference type="InterPro" id="IPR006140">
    <property type="entry name" value="D-isomer_DH_NAD-bd"/>
</dbReference>
<reference evidence="8" key="1">
    <citation type="submission" date="2017-04" db="EMBL/GenBank/DDBJ databases">
        <title>Function of individual gut microbiota members based on whole genome sequencing of pure cultures obtained from chicken caecum.</title>
        <authorList>
            <person name="Medvecky M."/>
            <person name="Cejkova D."/>
            <person name="Polansky O."/>
            <person name="Karasova D."/>
            <person name="Kubasova T."/>
            <person name="Cizek A."/>
            <person name="Rychlik I."/>
        </authorList>
    </citation>
    <scope>NUCLEOTIDE SEQUENCE [LARGE SCALE GENOMIC DNA]</scope>
    <source>
        <strain evidence="8">An5</strain>
    </source>
</reference>
<dbReference type="Pfam" id="PF00389">
    <property type="entry name" value="2-Hacid_dh"/>
    <property type="match status" value="1"/>
</dbReference>
<dbReference type="GO" id="GO:0051287">
    <property type="term" value="F:NAD binding"/>
    <property type="evidence" value="ECO:0007669"/>
    <property type="project" value="InterPro"/>
</dbReference>
<gene>
    <name evidence="7" type="ORF">B5G02_05805</name>
</gene>
<dbReference type="SUPFAM" id="SSF52283">
    <property type="entry name" value="Formate/glycerate dehydrogenase catalytic domain-like"/>
    <property type="match status" value="1"/>
</dbReference>
<keyword evidence="8" id="KW-1185">Reference proteome</keyword>
<dbReference type="PANTHER" id="PTHR43761">
    <property type="entry name" value="D-ISOMER SPECIFIC 2-HYDROXYACID DEHYDROGENASE FAMILY PROTEIN (AFU_ORTHOLOGUE AFUA_1G13630)"/>
    <property type="match status" value="1"/>
</dbReference>
<dbReference type="OrthoDB" id="9793626at2"/>
<dbReference type="InterPro" id="IPR050418">
    <property type="entry name" value="D-iso_2-hydroxyacid_DH_PdxB"/>
</dbReference>
<accession>A0A1Y3Y2L9</accession>
<feature type="domain" description="D-isomer specific 2-hydroxyacid dehydrogenase NAD-binding" evidence="6">
    <location>
        <begin position="110"/>
        <end position="291"/>
    </location>
</feature>
<evidence type="ECO:0000259" key="5">
    <source>
        <dbReference type="Pfam" id="PF00389"/>
    </source>
</evidence>
<evidence type="ECO:0000313" key="7">
    <source>
        <dbReference type="EMBL" id="OUN88570.1"/>
    </source>
</evidence>
<name>A0A1Y3Y2L9_9ACTN</name>
<proteinExistence type="inferred from homology"/>
<evidence type="ECO:0000313" key="8">
    <source>
        <dbReference type="Proteomes" id="UP000195781"/>
    </source>
</evidence>
<evidence type="ECO:0000256" key="3">
    <source>
        <dbReference type="ARBA" id="ARBA00023027"/>
    </source>
</evidence>
<dbReference type="CDD" id="cd12162">
    <property type="entry name" value="2-Hacid_dh_4"/>
    <property type="match status" value="1"/>
</dbReference>
<sequence>MDKKKIVILDAWATVPGDISWEPIAQMGDLTIYDRTPPELIAERIGDAQIVISSKVEIGRDVFEQCPNLEYIGLLSTGFNVIDIDAAREFGITVCNVPGYGTMAVAQMAMALLLEITNMVGLHAKAVNEGKWVESPDWCFWLKDHMELDGKTMGIIGYGAIGQAAGRMANAFGMRVVGYSPVPQTELDSEMVRTTLDIEDVFREADVVLVSAPLNEGSRNVIRAETIAKMKDGVIIINIARPGHVVEEDVVAALESGKIRGFGADASSTELTNGHTVLENRENCYLTPHIAWCPYETRVRLIDMVVDNLRRYLDGNPIHVVNP</sequence>
<dbReference type="Pfam" id="PF02826">
    <property type="entry name" value="2-Hacid_dh_C"/>
    <property type="match status" value="1"/>
</dbReference>
<dbReference type="RefSeq" id="WP_094335540.1">
    <property type="nucleotide sequence ID" value="NZ_NFIE01000011.1"/>
</dbReference>
<dbReference type="InterPro" id="IPR029752">
    <property type="entry name" value="D-isomer_DH_CS1"/>
</dbReference>
<evidence type="ECO:0000256" key="2">
    <source>
        <dbReference type="ARBA" id="ARBA00023002"/>
    </source>
</evidence>
<evidence type="ECO:0000256" key="1">
    <source>
        <dbReference type="ARBA" id="ARBA00005854"/>
    </source>
</evidence>
<evidence type="ECO:0000256" key="4">
    <source>
        <dbReference type="RuleBase" id="RU003719"/>
    </source>
</evidence>
<dbReference type="InterPro" id="IPR006139">
    <property type="entry name" value="D-isomer_2_OHA_DH_cat_dom"/>
</dbReference>
<dbReference type="InterPro" id="IPR036291">
    <property type="entry name" value="NAD(P)-bd_dom_sf"/>
</dbReference>
<organism evidence="7 8">
    <name type="scientific">[Collinsella] massiliensis</name>
    <dbReference type="NCBI Taxonomy" id="1232426"/>
    <lineage>
        <taxon>Bacteria</taxon>
        <taxon>Bacillati</taxon>
        <taxon>Actinomycetota</taxon>
        <taxon>Coriobacteriia</taxon>
        <taxon>Coriobacteriales</taxon>
        <taxon>Coriobacteriaceae</taxon>
        <taxon>Enorma</taxon>
    </lineage>
</organism>
<dbReference type="Gene3D" id="3.40.50.720">
    <property type="entry name" value="NAD(P)-binding Rossmann-like Domain"/>
    <property type="match status" value="2"/>
</dbReference>
<keyword evidence="3" id="KW-0520">NAD</keyword>
<comment type="similarity">
    <text evidence="1 4">Belongs to the D-isomer specific 2-hydroxyacid dehydrogenase family.</text>
</comment>
<evidence type="ECO:0000259" key="6">
    <source>
        <dbReference type="Pfam" id="PF02826"/>
    </source>
</evidence>
<dbReference type="PANTHER" id="PTHR43761:SF1">
    <property type="entry name" value="D-ISOMER SPECIFIC 2-HYDROXYACID DEHYDROGENASE CATALYTIC DOMAIN-CONTAINING PROTEIN-RELATED"/>
    <property type="match status" value="1"/>
</dbReference>
<dbReference type="PROSITE" id="PS00671">
    <property type="entry name" value="D_2_HYDROXYACID_DH_3"/>
    <property type="match status" value="1"/>
</dbReference>
<dbReference type="GO" id="GO:0016616">
    <property type="term" value="F:oxidoreductase activity, acting on the CH-OH group of donors, NAD or NADP as acceptor"/>
    <property type="evidence" value="ECO:0007669"/>
    <property type="project" value="InterPro"/>
</dbReference>
<dbReference type="InterPro" id="IPR029753">
    <property type="entry name" value="D-isomer_DH_CS"/>
</dbReference>
<dbReference type="AlphaFoldDB" id="A0A1Y3Y2L9"/>
<dbReference type="SUPFAM" id="SSF51735">
    <property type="entry name" value="NAD(P)-binding Rossmann-fold domains"/>
    <property type="match status" value="1"/>
</dbReference>
<protein>
    <recommendedName>
        <fullName evidence="9">Glycerate dehydrogenase</fullName>
    </recommendedName>
</protein>
<evidence type="ECO:0008006" key="9">
    <source>
        <dbReference type="Google" id="ProtNLM"/>
    </source>
</evidence>